<dbReference type="Pfam" id="PF13976">
    <property type="entry name" value="gag_pre-integrs"/>
    <property type="match status" value="1"/>
</dbReference>
<feature type="domain" description="GAG-pre-integrase" evidence="2">
    <location>
        <begin position="389"/>
        <end position="458"/>
    </location>
</feature>
<proteinExistence type="predicted"/>
<dbReference type="InterPro" id="IPR057670">
    <property type="entry name" value="SH3_retrovirus"/>
</dbReference>
<gene>
    <name evidence="5" type="ORF">NCGR_LOCUS34826</name>
</gene>
<evidence type="ECO:0000313" key="6">
    <source>
        <dbReference type="Proteomes" id="UP000604825"/>
    </source>
</evidence>
<protein>
    <submittedName>
        <fullName evidence="5">Uncharacterized protein</fullName>
    </submittedName>
</protein>
<dbReference type="InterPro" id="IPR054722">
    <property type="entry name" value="PolX-like_BBD"/>
</dbReference>
<dbReference type="InterPro" id="IPR025724">
    <property type="entry name" value="GAG-pre-integrase_dom"/>
</dbReference>
<comment type="caution">
    <text evidence="5">The sequence shown here is derived from an EMBL/GenBank/DDBJ whole genome shotgun (WGS) entry which is preliminary data.</text>
</comment>
<feature type="domain" description="Retroviral polymerase SH3-like" evidence="4">
    <location>
        <begin position="498"/>
        <end position="557"/>
    </location>
</feature>
<evidence type="ECO:0000259" key="3">
    <source>
        <dbReference type="Pfam" id="PF22936"/>
    </source>
</evidence>
<reference evidence="5" key="1">
    <citation type="submission" date="2020-10" db="EMBL/GenBank/DDBJ databases">
        <authorList>
            <person name="Han B."/>
            <person name="Lu T."/>
            <person name="Zhao Q."/>
            <person name="Huang X."/>
            <person name="Zhao Y."/>
        </authorList>
    </citation>
    <scope>NUCLEOTIDE SEQUENCE</scope>
</reference>
<name>A0A811Q1K8_9POAL</name>
<evidence type="ECO:0000313" key="5">
    <source>
        <dbReference type="EMBL" id="CAD6251060.1"/>
    </source>
</evidence>
<dbReference type="Proteomes" id="UP000604825">
    <property type="component" value="Unassembled WGS sequence"/>
</dbReference>
<dbReference type="PANTHER" id="PTHR47592">
    <property type="entry name" value="PBF68 PROTEIN"/>
    <property type="match status" value="1"/>
</dbReference>
<sequence>MRAILAQSSDLDEALDGFGGKGQKSWTAEEKRKDRKALSLIQLHLHNDILQEVLQEKTVAELWLNLESICMSKDLTSKMHMKMKLFTHKLQEGGSVMNHLSIFKEIVADLVSMEVKYDDEDLALLLLCSLPTSFANFRDTILLSHDELTLAEVYEALQTREKMKGMVQSNVSSSKGEVLQVRGRPEQKTYNNNNNRDKSKNGKGRSKSRGRDKFCRYCKKDTHVIEDCWKLQNKEKRNGTYKPKNKSDGDGKASIVSAVDNSDSGDVLIVFAGCVASRDEWILDSACSFHICSNKDWFSSYKSVQSGDVVRMGDNNPHEIVGIGSIQIKMHDGMIRTLKDVRHIQGMARNLIFLCTLDAKGYRHFGSGGVCKVSKGSLIHMIGDMNSAKLYVLRGSTLHGSVTAATVSNDEPSKTNLWHMRLGHMSELGMAELIKRDLLDGCTMGKMKFYEHCVFGKHKRVKFNASVHTTKVDTFATFKEWKVMIERQTKKKLRVFGCTAYAHIDNGKLEPRAIKCLFLGYGSGVKGYKLWNPKTKKTFMSRNIVFNESVMFNDSLSTDVSPVGSDEEQEHVSVQVEHVDDQETKIVDNNVHDIVQYSPPVLQPQNQSIADRKTKRSCGPRPRLIEECDIVHYAFSCAEQVENIHESATYTEAVVSGDREKWISAMQEEMHSLEKNDTWDVVRLPKHKKTVRCKWIFKRKEGLSPTLQCANTDEDFEYMSRVLYSSVVGSLMYAMGLVSRYMANPGKEHWKTVQWTFRYLRSTTNCLFEVW</sequence>
<keyword evidence="6" id="KW-1185">Reference proteome</keyword>
<accession>A0A811Q1K8</accession>
<evidence type="ECO:0000259" key="4">
    <source>
        <dbReference type="Pfam" id="PF25597"/>
    </source>
</evidence>
<dbReference type="Pfam" id="PF25597">
    <property type="entry name" value="SH3_retrovirus"/>
    <property type="match status" value="1"/>
</dbReference>
<dbReference type="OrthoDB" id="674974at2759"/>
<evidence type="ECO:0000256" key="1">
    <source>
        <dbReference type="SAM" id="MobiDB-lite"/>
    </source>
</evidence>
<dbReference type="Pfam" id="PF14223">
    <property type="entry name" value="Retrotran_gag_2"/>
    <property type="match status" value="1"/>
</dbReference>
<feature type="domain" description="Retrovirus-related Pol polyprotein from transposon TNT 1-94-like beta-barrel" evidence="3">
    <location>
        <begin position="281"/>
        <end position="362"/>
    </location>
</feature>
<evidence type="ECO:0000259" key="2">
    <source>
        <dbReference type="Pfam" id="PF13976"/>
    </source>
</evidence>
<dbReference type="PANTHER" id="PTHR47592:SF27">
    <property type="entry name" value="OS08G0421700 PROTEIN"/>
    <property type="match status" value="1"/>
</dbReference>
<dbReference type="Pfam" id="PF22936">
    <property type="entry name" value="Pol_BBD"/>
    <property type="match status" value="1"/>
</dbReference>
<dbReference type="AlphaFoldDB" id="A0A811Q1K8"/>
<feature type="region of interest" description="Disordered" evidence="1">
    <location>
        <begin position="165"/>
        <end position="210"/>
    </location>
</feature>
<organism evidence="5 6">
    <name type="scientific">Miscanthus lutarioriparius</name>
    <dbReference type="NCBI Taxonomy" id="422564"/>
    <lineage>
        <taxon>Eukaryota</taxon>
        <taxon>Viridiplantae</taxon>
        <taxon>Streptophyta</taxon>
        <taxon>Embryophyta</taxon>
        <taxon>Tracheophyta</taxon>
        <taxon>Spermatophyta</taxon>
        <taxon>Magnoliopsida</taxon>
        <taxon>Liliopsida</taxon>
        <taxon>Poales</taxon>
        <taxon>Poaceae</taxon>
        <taxon>PACMAD clade</taxon>
        <taxon>Panicoideae</taxon>
        <taxon>Andropogonodae</taxon>
        <taxon>Andropogoneae</taxon>
        <taxon>Saccharinae</taxon>
        <taxon>Miscanthus</taxon>
    </lineage>
</organism>
<dbReference type="EMBL" id="CAJGYO010000008">
    <property type="protein sequence ID" value="CAD6251060.1"/>
    <property type="molecule type" value="Genomic_DNA"/>
</dbReference>